<evidence type="ECO:0000313" key="2">
    <source>
        <dbReference type="Proteomes" id="UP001381693"/>
    </source>
</evidence>
<protein>
    <submittedName>
        <fullName evidence="1">Uncharacterized protein</fullName>
    </submittedName>
</protein>
<dbReference type="Proteomes" id="UP001381693">
    <property type="component" value="Unassembled WGS sequence"/>
</dbReference>
<dbReference type="AlphaFoldDB" id="A0AAN8ZX58"/>
<comment type="caution">
    <text evidence="1">The sequence shown here is derived from an EMBL/GenBank/DDBJ whole genome shotgun (WGS) entry which is preliminary data.</text>
</comment>
<keyword evidence="2" id="KW-1185">Reference proteome</keyword>
<reference evidence="1 2" key="1">
    <citation type="submission" date="2023-11" db="EMBL/GenBank/DDBJ databases">
        <title>Halocaridina rubra genome assembly.</title>
        <authorList>
            <person name="Smith C."/>
        </authorList>
    </citation>
    <scope>NUCLEOTIDE SEQUENCE [LARGE SCALE GENOMIC DNA]</scope>
    <source>
        <strain evidence="1">EP-1</strain>
        <tissue evidence="1">Whole</tissue>
    </source>
</reference>
<organism evidence="1 2">
    <name type="scientific">Halocaridina rubra</name>
    <name type="common">Hawaiian red shrimp</name>
    <dbReference type="NCBI Taxonomy" id="373956"/>
    <lineage>
        <taxon>Eukaryota</taxon>
        <taxon>Metazoa</taxon>
        <taxon>Ecdysozoa</taxon>
        <taxon>Arthropoda</taxon>
        <taxon>Crustacea</taxon>
        <taxon>Multicrustacea</taxon>
        <taxon>Malacostraca</taxon>
        <taxon>Eumalacostraca</taxon>
        <taxon>Eucarida</taxon>
        <taxon>Decapoda</taxon>
        <taxon>Pleocyemata</taxon>
        <taxon>Caridea</taxon>
        <taxon>Atyoidea</taxon>
        <taxon>Atyidae</taxon>
        <taxon>Halocaridina</taxon>
    </lineage>
</organism>
<name>A0AAN8ZX58_HALRR</name>
<feature type="non-terminal residue" evidence="1">
    <location>
        <position position="74"/>
    </location>
</feature>
<proteinExistence type="predicted"/>
<accession>A0AAN8ZX58</accession>
<dbReference type="EMBL" id="JAXCGZ010023527">
    <property type="protein sequence ID" value="KAK7007732.1"/>
    <property type="molecule type" value="Genomic_DNA"/>
</dbReference>
<sequence>MLQYFNSTLLYLIVKKVEFNLISLLTTRKSKKMNILKPLLIEVMKLICKKQTSSTHLRRVKLLQPHLQVQVKEG</sequence>
<gene>
    <name evidence="1" type="ORF">SK128_000607</name>
</gene>
<evidence type="ECO:0000313" key="1">
    <source>
        <dbReference type="EMBL" id="KAK7007732.1"/>
    </source>
</evidence>